<dbReference type="AlphaFoldDB" id="A0AAV2PXZ3"/>
<evidence type="ECO:0000256" key="2">
    <source>
        <dbReference type="ARBA" id="ARBA00013163"/>
    </source>
</evidence>
<keyword evidence="3" id="KW-0436">Ligase</keyword>
<evidence type="ECO:0000256" key="6">
    <source>
        <dbReference type="ARBA" id="ARBA00022917"/>
    </source>
</evidence>
<dbReference type="PANTHER" id="PTHR11451:SF46">
    <property type="entry name" value="THREONINE--TRNA LIGASE"/>
    <property type="match status" value="1"/>
</dbReference>
<accession>A0AAV2PXZ3</accession>
<comment type="catalytic activity">
    <reaction evidence="9">
        <text>tRNA(Thr) + L-threonine + ATP = L-threonyl-tRNA(Thr) + AMP + diphosphate + H(+)</text>
        <dbReference type="Rhea" id="RHEA:24624"/>
        <dbReference type="Rhea" id="RHEA-COMP:9670"/>
        <dbReference type="Rhea" id="RHEA-COMP:9704"/>
        <dbReference type="ChEBI" id="CHEBI:15378"/>
        <dbReference type="ChEBI" id="CHEBI:30616"/>
        <dbReference type="ChEBI" id="CHEBI:33019"/>
        <dbReference type="ChEBI" id="CHEBI:57926"/>
        <dbReference type="ChEBI" id="CHEBI:78442"/>
        <dbReference type="ChEBI" id="CHEBI:78534"/>
        <dbReference type="ChEBI" id="CHEBI:456215"/>
        <dbReference type="EC" id="6.1.1.3"/>
    </reaction>
</comment>
<dbReference type="FunFam" id="3.10.20.30:FF:000006">
    <property type="entry name" value="Threonine--tRNA ligase, cytoplasmic"/>
    <property type="match status" value="1"/>
</dbReference>
<evidence type="ECO:0000256" key="8">
    <source>
        <dbReference type="ARBA" id="ARBA00031900"/>
    </source>
</evidence>
<evidence type="ECO:0000313" key="12">
    <source>
        <dbReference type="EMBL" id="CAL4066455.1"/>
    </source>
</evidence>
<evidence type="ECO:0000259" key="11">
    <source>
        <dbReference type="PROSITE" id="PS51880"/>
    </source>
</evidence>
<keyword evidence="7" id="KW-0030">Aminoacyl-tRNA synthetase</keyword>
<dbReference type="InterPro" id="IPR012675">
    <property type="entry name" value="Beta-grasp_dom_sf"/>
</dbReference>
<protein>
    <recommendedName>
        <fullName evidence="2">threonine--tRNA ligase</fullName>
        <ecNumber evidence="2">6.1.1.3</ecNumber>
    </recommendedName>
    <alternativeName>
        <fullName evidence="8">Threonyl-tRNA synthetase</fullName>
    </alternativeName>
</protein>
<dbReference type="PROSITE" id="PS51880">
    <property type="entry name" value="TGS"/>
    <property type="match status" value="1"/>
</dbReference>
<dbReference type="GO" id="GO:0005739">
    <property type="term" value="C:mitochondrion"/>
    <property type="evidence" value="ECO:0007669"/>
    <property type="project" value="TreeGrafter"/>
</dbReference>
<gene>
    <name evidence="12" type="ORF">MNOR_LOCUS5702</name>
</gene>
<dbReference type="EC" id="6.1.1.3" evidence="2"/>
<feature type="compositionally biased region" description="Polar residues" evidence="10">
    <location>
        <begin position="79"/>
        <end position="88"/>
    </location>
</feature>
<feature type="compositionally biased region" description="Basic and acidic residues" evidence="10">
    <location>
        <begin position="94"/>
        <end position="109"/>
    </location>
</feature>
<evidence type="ECO:0000256" key="1">
    <source>
        <dbReference type="ARBA" id="ARBA00008226"/>
    </source>
</evidence>
<dbReference type="InterPro" id="IPR036282">
    <property type="entry name" value="Glutathione-S-Trfase_C_sf"/>
</dbReference>
<dbReference type="InterPro" id="IPR004095">
    <property type="entry name" value="TGS"/>
</dbReference>
<evidence type="ECO:0000313" key="13">
    <source>
        <dbReference type="Proteomes" id="UP001497623"/>
    </source>
</evidence>
<feature type="domain" description="TGS" evidence="11">
    <location>
        <begin position="148"/>
        <end position="212"/>
    </location>
</feature>
<feature type="non-terminal residue" evidence="12">
    <location>
        <position position="221"/>
    </location>
</feature>
<keyword evidence="4" id="KW-0547">Nucleotide-binding</keyword>
<evidence type="ECO:0000256" key="5">
    <source>
        <dbReference type="ARBA" id="ARBA00022840"/>
    </source>
</evidence>
<evidence type="ECO:0000256" key="3">
    <source>
        <dbReference type="ARBA" id="ARBA00022598"/>
    </source>
</evidence>
<dbReference type="PANTHER" id="PTHR11451">
    <property type="entry name" value="THREONINE-TRNA LIGASE"/>
    <property type="match status" value="1"/>
</dbReference>
<sequence>MDFETLDKLLEHQSYVGGHVPTQQDTRNFRAIKSEPPSNYPHLTRWYRHLSSFGPEVNSFPQDNNQAASMEEVVKGVSELSTTDNAVKTQKPAEQNKKAEQKQKKKDANKSGGAGAKEMNPWPEFIQERLNLWDKLKKEADEALAAKVPTPIKVTLPDGAVKEGESWRTTPFMIAQGISQGLAESTIVAKVNGDVWDLDRPLEDDCSLQLLKFTDDDAKTV</sequence>
<evidence type="ECO:0000256" key="7">
    <source>
        <dbReference type="ARBA" id="ARBA00023146"/>
    </source>
</evidence>
<proteinExistence type="inferred from homology"/>
<comment type="similarity">
    <text evidence="1">Belongs to the class-II aminoacyl-tRNA synthetase family.</text>
</comment>
<evidence type="ECO:0000256" key="10">
    <source>
        <dbReference type="SAM" id="MobiDB-lite"/>
    </source>
</evidence>
<evidence type="ECO:0000256" key="4">
    <source>
        <dbReference type="ARBA" id="ARBA00022741"/>
    </source>
</evidence>
<dbReference type="Proteomes" id="UP001497623">
    <property type="component" value="Unassembled WGS sequence"/>
</dbReference>
<dbReference type="GO" id="GO:0006435">
    <property type="term" value="P:threonyl-tRNA aminoacylation"/>
    <property type="evidence" value="ECO:0007669"/>
    <property type="project" value="TreeGrafter"/>
</dbReference>
<dbReference type="EMBL" id="CAXKWB010002250">
    <property type="protein sequence ID" value="CAL4066455.1"/>
    <property type="molecule type" value="Genomic_DNA"/>
</dbReference>
<reference evidence="12 13" key="1">
    <citation type="submission" date="2024-05" db="EMBL/GenBank/DDBJ databases">
        <authorList>
            <person name="Wallberg A."/>
        </authorList>
    </citation>
    <scope>NUCLEOTIDE SEQUENCE [LARGE SCALE GENOMIC DNA]</scope>
</reference>
<feature type="region of interest" description="Disordered" evidence="10">
    <location>
        <begin position="74"/>
        <end position="119"/>
    </location>
</feature>
<dbReference type="InterPro" id="IPR012676">
    <property type="entry name" value="TGS-like"/>
</dbReference>
<organism evidence="12 13">
    <name type="scientific">Meganyctiphanes norvegica</name>
    <name type="common">Northern krill</name>
    <name type="synonym">Thysanopoda norvegica</name>
    <dbReference type="NCBI Taxonomy" id="48144"/>
    <lineage>
        <taxon>Eukaryota</taxon>
        <taxon>Metazoa</taxon>
        <taxon>Ecdysozoa</taxon>
        <taxon>Arthropoda</taxon>
        <taxon>Crustacea</taxon>
        <taxon>Multicrustacea</taxon>
        <taxon>Malacostraca</taxon>
        <taxon>Eumalacostraca</taxon>
        <taxon>Eucarida</taxon>
        <taxon>Euphausiacea</taxon>
        <taxon>Euphausiidae</taxon>
        <taxon>Meganyctiphanes</taxon>
    </lineage>
</organism>
<name>A0AAV2PXZ3_MEGNR</name>
<dbReference type="Gene3D" id="3.10.20.30">
    <property type="match status" value="1"/>
</dbReference>
<comment type="caution">
    <text evidence="12">The sequence shown here is derived from an EMBL/GenBank/DDBJ whole genome shotgun (WGS) entry which is preliminary data.</text>
</comment>
<dbReference type="CDD" id="cd01667">
    <property type="entry name" value="TGS_ThrRS"/>
    <property type="match status" value="1"/>
</dbReference>
<keyword evidence="5" id="KW-0067">ATP-binding</keyword>
<dbReference type="SUPFAM" id="SSF81271">
    <property type="entry name" value="TGS-like"/>
    <property type="match status" value="1"/>
</dbReference>
<keyword evidence="13" id="KW-1185">Reference proteome</keyword>
<dbReference type="GO" id="GO:0005524">
    <property type="term" value="F:ATP binding"/>
    <property type="evidence" value="ECO:0007669"/>
    <property type="project" value="UniProtKB-KW"/>
</dbReference>
<dbReference type="SUPFAM" id="SSF47616">
    <property type="entry name" value="GST C-terminal domain-like"/>
    <property type="match status" value="1"/>
</dbReference>
<dbReference type="GO" id="GO:0004829">
    <property type="term" value="F:threonine-tRNA ligase activity"/>
    <property type="evidence" value="ECO:0007669"/>
    <property type="project" value="UniProtKB-EC"/>
</dbReference>
<dbReference type="Pfam" id="PF02824">
    <property type="entry name" value="TGS"/>
    <property type="match status" value="1"/>
</dbReference>
<evidence type="ECO:0000256" key="9">
    <source>
        <dbReference type="ARBA" id="ARBA00049515"/>
    </source>
</evidence>
<keyword evidence="6" id="KW-0648">Protein biosynthesis</keyword>